<evidence type="ECO:0000313" key="3">
    <source>
        <dbReference type="Proteomes" id="UP001341840"/>
    </source>
</evidence>
<feature type="region of interest" description="Disordered" evidence="1">
    <location>
        <begin position="58"/>
        <end position="94"/>
    </location>
</feature>
<accession>A0ABU6VH75</accession>
<dbReference type="Proteomes" id="UP001341840">
    <property type="component" value="Unassembled WGS sequence"/>
</dbReference>
<evidence type="ECO:0000256" key="1">
    <source>
        <dbReference type="SAM" id="MobiDB-lite"/>
    </source>
</evidence>
<reference evidence="2 3" key="1">
    <citation type="journal article" date="2023" name="Plants (Basel)">
        <title>Bridging the Gap: Combining Genomics and Transcriptomics Approaches to Understand Stylosanthes scabra, an Orphan Legume from the Brazilian Caatinga.</title>
        <authorList>
            <person name="Ferreira-Neto J.R.C."/>
            <person name="da Silva M.D."/>
            <person name="Binneck E."/>
            <person name="de Melo N.F."/>
            <person name="da Silva R.H."/>
            <person name="de Melo A.L.T.M."/>
            <person name="Pandolfi V."/>
            <person name="Bustamante F.O."/>
            <person name="Brasileiro-Vidal A.C."/>
            <person name="Benko-Iseppon A.M."/>
        </authorList>
    </citation>
    <scope>NUCLEOTIDE SEQUENCE [LARGE SCALE GENOMIC DNA]</scope>
    <source>
        <tissue evidence="2">Leaves</tissue>
    </source>
</reference>
<proteinExistence type="predicted"/>
<name>A0ABU6VH75_9FABA</name>
<keyword evidence="3" id="KW-1185">Reference proteome</keyword>
<dbReference type="EMBL" id="JASCZI010151296">
    <property type="protein sequence ID" value="MED6171800.1"/>
    <property type="molecule type" value="Genomic_DNA"/>
</dbReference>
<comment type="caution">
    <text evidence="2">The sequence shown here is derived from an EMBL/GenBank/DDBJ whole genome shotgun (WGS) entry which is preliminary data.</text>
</comment>
<sequence>MFGAEVAKESARNEKIAKKNLKANSRAYAYAPKGAYAYALPCLGRHVLAGTGPYAYAPKGSMQTSKKPEAAQGGNDKPIPSEASRLPYPTAAKRTKKVKVTDERIIELLSKVEIDDLGAAVTEKAVSSIQGLRFIPYHPDELPKKYEDP</sequence>
<organism evidence="2 3">
    <name type="scientific">Stylosanthes scabra</name>
    <dbReference type="NCBI Taxonomy" id="79078"/>
    <lineage>
        <taxon>Eukaryota</taxon>
        <taxon>Viridiplantae</taxon>
        <taxon>Streptophyta</taxon>
        <taxon>Embryophyta</taxon>
        <taxon>Tracheophyta</taxon>
        <taxon>Spermatophyta</taxon>
        <taxon>Magnoliopsida</taxon>
        <taxon>eudicotyledons</taxon>
        <taxon>Gunneridae</taxon>
        <taxon>Pentapetalae</taxon>
        <taxon>rosids</taxon>
        <taxon>fabids</taxon>
        <taxon>Fabales</taxon>
        <taxon>Fabaceae</taxon>
        <taxon>Papilionoideae</taxon>
        <taxon>50 kb inversion clade</taxon>
        <taxon>dalbergioids sensu lato</taxon>
        <taxon>Dalbergieae</taxon>
        <taxon>Pterocarpus clade</taxon>
        <taxon>Stylosanthes</taxon>
    </lineage>
</organism>
<gene>
    <name evidence="2" type="ORF">PIB30_044154</name>
</gene>
<protein>
    <submittedName>
        <fullName evidence="2">Uncharacterized protein</fullName>
    </submittedName>
</protein>
<evidence type="ECO:0000313" key="2">
    <source>
        <dbReference type="EMBL" id="MED6171800.1"/>
    </source>
</evidence>